<proteinExistence type="predicted"/>
<evidence type="ECO:0000259" key="1">
    <source>
        <dbReference type="Pfam" id="PF09823"/>
    </source>
</evidence>
<dbReference type="InterPro" id="IPR018633">
    <property type="entry name" value="DUF2357"/>
</dbReference>
<dbReference type="EMBL" id="CP002551">
    <property type="protein sequence ID" value="ADZ09787.1"/>
    <property type="molecule type" value="Genomic_DNA"/>
</dbReference>
<keyword evidence="3" id="KW-1185">Reference proteome</keyword>
<dbReference type="HOGENOM" id="CLU_027714_0_0_2"/>
<dbReference type="Proteomes" id="UP000007490">
    <property type="component" value="Chromosome"/>
</dbReference>
<dbReference type="OrthoDB" id="67718at2157"/>
<dbReference type="InterPro" id="IPR007505">
    <property type="entry name" value="PDDEXK_7"/>
</dbReference>
<dbReference type="eggNOG" id="arCOG06467">
    <property type="taxonomic scope" value="Archaea"/>
</dbReference>
<dbReference type="Pfam" id="PF09823">
    <property type="entry name" value="DUF2357"/>
    <property type="match status" value="1"/>
</dbReference>
<evidence type="ECO:0000313" key="3">
    <source>
        <dbReference type="Proteomes" id="UP000007490"/>
    </source>
</evidence>
<organism evidence="2 3">
    <name type="scientific">Methanobacterium lacus (strain AL-21)</name>
    <dbReference type="NCBI Taxonomy" id="877455"/>
    <lineage>
        <taxon>Archaea</taxon>
        <taxon>Methanobacteriati</taxon>
        <taxon>Methanobacteriota</taxon>
        <taxon>Methanomada group</taxon>
        <taxon>Methanobacteria</taxon>
        <taxon>Methanobacteriales</taxon>
        <taxon>Methanobacteriaceae</taxon>
        <taxon>Methanobacterium</taxon>
    </lineage>
</organism>
<reference evidence="2 3" key="2">
    <citation type="journal article" date="2014" name="Int. J. Syst. Evol. Microbiol.">
        <title>Methanobacterium paludis sp. nov. and a novel strain of Methanobacterium lacus isolated from northern peatlands.</title>
        <authorList>
            <person name="Cadillo-Quiroz H."/>
            <person name="Brauer S.L."/>
            <person name="Goodson N."/>
            <person name="Yavitt J.B."/>
            <person name="Zinder S.H."/>
        </authorList>
    </citation>
    <scope>NUCLEOTIDE SEQUENCE [LARGE SCALE GENOMIC DNA]</scope>
    <source>
        <strain evidence="2 3">AL-21</strain>
    </source>
</reference>
<dbReference type="GeneID" id="10278016"/>
<evidence type="ECO:0000313" key="2">
    <source>
        <dbReference type="EMBL" id="ADZ09787.1"/>
    </source>
</evidence>
<dbReference type="AlphaFoldDB" id="F0T8V9"/>
<dbReference type="KEGG" id="mel:Metbo_1560"/>
<gene>
    <name evidence="2" type="ordered locus">Metbo_1560</name>
</gene>
<feature type="domain" description="DUF2357" evidence="1">
    <location>
        <begin position="117"/>
        <end position="365"/>
    </location>
</feature>
<name>F0T8V9_METLA</name>
<accession>F0T8V9</accession>
<reference evidence="3" key="1">
    <citation type="submission" date="2011-02" db="EMBL/GenBank/DDBJ databases">
        <title>Complete sequence of Methanobacterium sp. AL-21.</title>
        <authorList>
            <consortium name="US DOE Joint Genome Institute"/>
            <person name="Lucas S."/>
            <person name="Copeland A."/>
            <person name="Lapidus A."/>
            <person name="Cheng J.-F."/>
            <person name="Goodwin L."/>
            <person name="Pitluck S."/>
            <person name="Chertkov O."/>
            <person name="Detter J.C."/>
            <person name="Han C."/>
            <person name="Tapia R."/>
            <person name="Land M."/>
            <person name="Hauser L."/>
            <person name="Kyrpides N."/>
            <person name="Ivanova N."/>
            <person name="Mikhailova N."/>
            <person name="Pagani I."/>
            <person name="Cadillo-Quiroz H."/>
            <person name="Imachi H."/>
            <person name="Zinder S."/>
            <person name="Liu W."/>
            <person name="Woyke T."/>
        </authorList>
    </citation>
    <scope>NUCLEOTIDE SEQUENCE [LARGE SCALE GENOMIC DNA]</scope>
    <source>
        <strain evidence="3">AL-21</strain>
    </source>
</reference>
<sequence>MNRQKVVVPVTLKNEIIGHLSVISFYPTNCSSNYFMEDIKEFFNVIKSDEIDNESPILYGNLGNNHQLMLLEETKYQISFEPLVEYEKIRILTTIRDNYEDVFEPLNITSENPLKANINFKSFAGKSFFDVSIDNINSDLIPFEVRSKKINYMNEYVEMVAELSNVMSGILFKPKSPLFQNFEQNNIPKNTYYEYYMFLEYLFLDENLPYAYEYIRKNIFVNLRKYLETVPTAFANNIGSSILVNIVNNPKDLIKTNKPPQIWPENMRNYVPNNIEQPYFEESVDTPENRLVKYFLVSIEEIIEKLLVEFKENSYFNDRLQLFKTMVSDYLSDQWLMDVNKLEKVPMNSQVLQKKEGYRDIFKYYLNYEFGFKPEWNEIEDIFNGNERKLSELYEIWCYFKLLKIIEEITNYNIYYEDLFQIENKNINLKQGQNSKIELYFEYKGKNIILKFFYNLTFSKNNYQYYSYSLQLRPDYVIEINFNDKTHFILFDAKYKSKGIPNEDLFNKKDHIYKFEDVYKMHTYKDAIKNSLGAYVLYPGGEAVIFPENQNNLIPSVGAFNLKPGNNLKENKIEDFIRDILDWLIKES</sequence>
<dbReference type="Pfam" id="PF04411">
    <property type="entry name" value="PDDEXK_7"/>
    <property type="match status" value="1"/>
</dbReference>
<dbReference type="STRING" id="877455.Metbo_1560"/>
<dbReference type="REBASE" id="33852">
    <property type="entry name" value="Msp21McrB2P"/>
</dbReference>
<protein>
    <recommendedName>
        <fullName evidence="1">DUF2357 domain-containing protein</fullName>
    </recommendedName>
</protein>
<dbReference type="RefSeq" id="WP_013645138.1">
    <property type="nucleotide sequence ID" value="NC_015216.1"/>
</dbReference>